<protein>
    <recommendedName>
        <fullName evidence="4">E3 ubiquitin-protein ligase Arkadia N-terminal domain-containing protein</fullName>
    </recommendedName>
</protein>
<organism evidence="5 6">
    <name type="scientific">Denticeps clupeoides</name>
    <name type="common">denticle herring</name>
    <dbReference type="NCBI Taxonomy" id="299321"/>
    <lineage>
        <taxon>Eukaryota</taxon>
        <taxon>Metazoa</taxon>
        <taxon>Chordata</taxon>
        <taxon>Craniata</taxon>
        <taxon>Vertebrata</taxon>
        <taxon>Euteleostomi</taxon>
        <taxon>Actinopterygii</taxon>
        <taxon>Neopterygii</taxon>
        <taxon>Teleostei</taxon>
        <taxon>Clupei</taxon>
        <taxon>Clupeiformes</taxon>
        <taxon>Denticipitoidei</taxon>
        <taxon>Denticipitidae</taxon>
        <taxon>Denticeps</taxon>
    </lineage>
</organism>
<proteinExistence type="predicted"/>
<dbReference type="GeneTree" id="ENSGT00390000016167"/>
<feature type="region of interest" description="Disordered" evidence="3">
    <location>
        <begin position="1"/>
        <end position="46"/>
    </location>
</feature>
<sequence>MRMANHEKDVETHPECTTEETTQRSETTPTSCPSGEEPAVTSESSAAGLLSMPCLLKELRPQAAPNSKLARPADDSDSSPCLLSPSSSGHLGDSDTQTSADEGTRVPGSAPGDPVPTGRKSRRSRSESDTPTAAMAAKKNRCQERQVNGRVRVRGQRSRLQKERMRMRRQKREAAARRKPDLLQDSSTSDSDITAHSSSSSSSSENENATGISSHIPVGPPVVGHYDLSDTHSEQDPPAAGQHAPTPSGQVEGEHPQVSPSLSDSEVEIVGVQENARFPRGGVIQAISSWKAGATPAWNASSAQSGWTPSPEVVDLTLEDDRHRYLL</sequence>
<feature type="compositionally biased region" description="Low complexity" evidence="3">
    <location>
        <begin position="78"/>
        <end position="95"/>
    </location>
</feature>
<evidence type="ECO:0000313" key="5">
    <source>
        <dbReference type="Ensembl" id="ENSDCDP00010002272.1"/>
    </source>
</evidence>
<dbReference type="InterPro" id="IPR029306">
    <property type="entry name" value="RNF111_N"/>
</dbReference>
<dbReference type="Pfam" id="PF15303">
    <property type="entry name" value="RNF111_N"/>
    <property type="match status" value="1"/>
</dbReference>
<accession>A0AAY3ZZM3</accession>
<keyword evidence="2" id="KW-0539">Nucleus</keyword>
<reference evidence="5" key="2">
    <citation type="submission" date="2025-08" db="UniProtKB">
        <authorList>
            <consortium name="Ensembl"/>
        </authorList>
    </citation>
    <scope>IDENTIFICATION</scope>
</reference>
<feature type="compositionally biased region" description="Basic and acidic residues" evidence="3">
    <location>
        <begin position="1"/>
        <end position="16"/>
    </location>
</feature>
<feature type="compositionally biased region" description="Basic and acidic residues" evidence="3">
    <location>
        <begin position="172"/>
        <end position="182"/>
    </location>
</feature>
<dbReference type="Ensembl" id="ENSDCDT00010002365.1">
    <property type="protein sequence ID" value="ENSDCDP00010002272.1"/>
    <property type="gene ID" value="ENSDCDG00010001123.1"/>
</dbReference>
<evidence type="ECO:0000256" key="3">
    <source>
        <dbReference type="SAM" id="MobiDB-lite"/>
    </source>
</evidence>
<dbReference type="InterPro" id="IPR051073">
    <property type="entry name" value="ZNRF3_Arkadia_E3_ligases"/>
</dbReference>
<reference evidence="5" key="3">
    <citation type="submission" date="2025-09" db="UniProtKB">
        <authorList>
            <consortium name="Ensembl"/>
        </authorList>
    </citation>
    <scope>IDENTIFICATION</scope>
</reference>
<evidence type="ECO:0000313" key="6">
    <source>
        <dbReference type="Proteomes" id="UP000694580"/>
    </source>
</evidence>
<feature type="compositionally biased region" description="Low complexity" evidence="3">
    <location>
        <begin position="185"/>
        <end position="204"/>
    </location>
</feature>
<keyword evidence="6" id="KW-1185">Reference proteome</keyword>
<evidence type="ECO:0000259" key="4">
    <source>
        <dbReference type="Pfam" id="PF15303"/>
    </source>
</evidence>
<feature type="compositionally biased region" description="Basic residues" evidence="3">
    <location>
        <begin position="151"/>
        <end position="171"/>
    </location>
</feature>
<gene>
    <name evidence="5" type="primary">C18orf25</name>
</gene>
<comment type="subcellular location">
    <subcellularLocation>
        <location evidence="1">Nucleus</location>
    </subcellularLocation>
</comment>
<evidence type="ECO:0000256" key="1">
    <source>
        <dbReference type="ARBA" id="ARBA00004123"/>
    </source>
</evidence>
<dbReference type="AlphaFoldDB" id="A0AAY3ZZM3"/>
<reference evidence="5 6" key="1">
    <citation type="submission" date="2020-06" db="EMBL/GenBank/DDBJ databases">
        <authorList>
            <consortium name="Wellcome Sanger Institute Data Sharing"/>
        </authorList>
    </citation>
    <scope>NUCLEOTIDE SEQUENCE [LARGE SCALE GENOMIC DNA]</scope>
</reference>
<evidence type="ECO:0000256" key="2">
    <source>
        <dbReference type="ARBA" id="ARBA00023242"/>
    </source>
</evidence>
<dbReference type="GO" id="GO:0005634">
    <property type="term" value="C:nucleus"/>
    <property type="evidence" value="ECO:0007669"/>
    <property type="project" value="UniProtKB-SubCell"/>
</dbReference>
<dbReference type="Proteomes" id="UP000694580">
    <property type="component" value="Chromosome 3"/>
</dbReference>
<feature type="domain" description="E3 ubiquitin-protein ligase Arkadia N-terminal" evidence="4">
    <location>
        <begin position="72"/>
        <end position="208"/>
    </location>
</feature>
<dbReference type="PANTHER" id="PTHR16200">
    <property type="entry name" value="RING ZINC FINGER"/>
    <property type="match status" value="1"/>
</dbReference>
<name>A0AAY3ZZM3_9TELE</name>
<feature type="region of interest" description="Disordered" evidence="3">
    <location>
        <begin position="63"/>
        <end position="265"/>
    </location>
</feature>